<dbReference type="RefSeq" id="WP_162034277.1">
    <property type="nucleotide sequence ID" value="NZ_CACVBR010000088.1"/>
</dbReference>
<sequence length="222" mass="26159">MLYYNTVSPLLKSSLEVLMKSEEFQSFILVGGTALSLYLGHRMSIDIDLFSDAEYGSIDFEKLEAFLKNNFEYVDYFSSMVSFGKSYSIGTDKNNSIKLDVFYTDSFIKAPVVEDSIRLASLDDIVAMKLDVVQRNGRKKDFWDLHHLFEQYSIEEMIQVHEKRYPFTHEKKHLLSNFINFELADQEFDPICLKEKYWELIKLDFEDKINEYKTNNNLKLRP</sequence>
<dbReference type="EMBL" id="CACVBR010000088">
    <property type="protein sequence ID" value="CAA7197633.1"/>
    <property type="molecule type" value="Genomic_DNA"/>
</dbReference>
<evidence type="ECO:0008006" key="3">
    <source>
        <dbReference type="Google" id="ProtNLM"/>
    </source>
</evidence>
<evidence type="ECO:0000313" key="1">
    <source>
        <dbReference type="EMBL" id="CAA7197633.1"/>
    </source>
</evidence>
<dbReference type="Pfam" id="PF08843">
    <property type="entry name" value="AbiEii"/>
    <property type="match status" value="1"/>
</dbReference>
<gene>
    <name evidence="1" type="ORF">CHRY9293_03706</name>
</gene>
<accession>A0A6N4XD57</accession>
<keyword evidence="2" id="KW-1185">Reference proteome</keyword>
<proteinExistence type="predicted"/>
<reference evidence="1 2" key="1">
    <citation type="submission" date="2020-01" db="EMBL/GenBank/DDBJ databases">
        <authorList>
            <person name="Rodrigo-Torres L."/>
            <person name="Arahal R. D."/>
            <person name="Lucena T."/>
        </authorList>
    </citation>
    <scope>NUCLEOTIDE SEQUENCE [LARGE SCALE GENOMIC DNA]</scope>
    <source>
        <strain evidence="1 2">CECT 9293</strain>
    </source>
</reference>
<protein>
    <recommendedName>
        <fullName evidence="3">Nucleotidyl transferase AbiEii toxin, Type IV TA system</fullName>
    </recommendedName>
</protein>
<name>A0A6N4XD57_9FLAO</name>
<dbReference type="Gene3D" id="3.10.450.620">
    <property type="entry name" value="JHP933, nucleotidyltransferase-like core domain"/>
    <property type="match status" value="1"/>
</dbReference>
<dbReference type="InterPro" id="IPR014942">
    <property type="entry name" value="AbiEii"/>
</dbReference>
<dbReference type="AlphaFoldDB" id="A0A6N4XD57"/>
<organism evidence="1 2">
    <name type="scientific">Chryseobacterium potabilaquae</name>
    <dbReference type="NCBI Taxonomy" id="2675057"/>
    <lineage>
        <taxon>Bacteria</taxon>
        <taxon>Pseudomonadati</taxon>
        <taxon>Bacteroidota</taxon>
        <taxon>Flavobacteriia</taxon>
        <taxon>Flavobacteriales</taxon>
        <taxon>Weeksellaceae</taxon>
        <taxon>Chryseobacterium group</taxon>
        <taxon>Chryseobacterium</taxon>
    </lineage>
</organism>
<dbReference type="Proteomes" id="UP000445144">
    <property type="component" value="Unassembled WGS sequence"/>
</dbReference>
<evidence type="ECO:0000313" key="2">
    <source>
        <dbReference type="Proteomes" id="UP000445144"/>
    </source>
</evidence>